<evidence type="ECO:0000256" key="6">
    <source>
        <dbReference type="RuleBase" id="RU910714"/>
    </source>
</evidence>
<dbReference type="UniPathway" id="UPA00362"/>
<evidence type="ECO:0000256" key="4">
    <source>
        <dbReference type="ARBA" id="ARBA00023027"/>
    </source>
</evidence>
<keyword evidence="2 6" id="KW-0101">Branched-chain amino acid catabolism</keyword>
<dbReference type="InterPro" id="IPR002204">
    <property type="entry name" value="3-OH-isobutyrate_DH-rel_CS"/>
</dbReference>
<evidence type="ECO:0000259" key="8">
    <source>
        <dbReference type="Pfam" id="PF14833"/>
    </source>
</evidence>
<dbReference type="Pfam" id="PF14833">
    <property type="entry name" value="NAD_binding_11"/>
    <property type="match status" value="1"/>
</dbReference>
<dbReference type="NCBIfam" id="TIGR01692">
    <property type="entry name" value="HIBADH"/>
    <property type="match status" value="1"/>
</dbReference>
<dbReference type="PANTHER" id="PTHR22981:SF7">
    <property type="entry name" value="3-HYDROXYISOBUTYRATE DEHYDROGENASE, MITOCHONDRIAL"/>
    <property type="match status" value="1"/>
</dbReference>
<dbReference type="InterPro" id="IPR036291">
    <property type="entry name" value="NAD(P)-bd_dom_sf"/>
</dbReference>
<comment type="pathway">
    <text evidence="6">Amino-acid degradation; L-valine degradation.</text>
</comment>
<name>A0A1A7C7F9_9BURK</name>
<dbReference type="GO" id="GO:0051287">
    <property type="term" value="F:NAD binding"/>
    <property type="evidence" value="ECO:0007669"/>
    <property type="project" value="InterPro"/>
</dbReference>
<dbReference type="Proteomes" id="UP000092713">
    <property type="component" value="Unassembled WGS sequence"/>
</dbReference>
<reference evidence="9 10" key="1">
    <citation type="submission" date="2016-04" db="EMBL/GenBank/DDBJ databases">
        <title>Draft genome sequence of Janthinobacterium psychrotolerans sp. nov., isolated from freshwater sediments in Denmark.</title>
        <authorList>
            <person name="Gong X."/>
            <person name="Skrivergaard S."/>
            <person name="Korsgaard B.S."/>
            <person name="Schreiber L."/>
            <person name="Marshall I.P."/>
            <person name="Finster K."/>
            <person name="Schramm A."/>
        </authorList>
    </citation>
    <scope>NUCLEOTIDE SEQUENCE [LARGE SCALE GENOMIC DNA]</scope>
    <source>
        <strain evidence="9 10">S3-2</strain>
    </source>
</reference>
<dbReference type="OrthoDB" id="9777604at2"/>
<dbReference type="Pfam" id="PF03446">
    <property type="entry name" value="NAD_binding_2"/>
    <property type="match status" value="1"/>
</dbReference>
<dbReference type="PIRSF" id="PIRSF000103">
    <property type="entry name" value="HIBADH"/>
    <property type="match status" value="1"/>
</dbReference>
<dbReference type="SUPFAM" id="SSF48179">
    <property type="entry name" value="6-phosphogluconate dehydrogenase C-terminal domain-like"/>
    <property type="match status" value="1"/>
</dbReference>
<evidence type="ECO:0000259" key="7">
    <source>
        <dbReference type="Pfam" id="PF03446"/>
    </source>
</evidence>
<dbReference type="Gene3D" id="1.10.1040.10">
    <property type="entry name" value="N-(1-d-carboxylethyl)-l-norvaline Dehydrogenase, domain 2"/>
    <property type="match status" value="1"/>
</dbReference>
<gene>
    <name evidence="9" type="ORF">ASR47_101512</name>
</gene>
<sequence length="301" mass="30478">MQHIAFIGLGNMGAPMARNLVAAGFHVSVFDLAPEAVAALVEAGATAAQSASAAVQAADAVITMLPANKHVQELYLGQGGVLDSAKAGALLIDCSTIAAEVARQVAQAATERGFAMLDAPVSGGTAGAQAGTLTFIVGGEAEALLRARPLLEKMGKNIFHAGAAGAGQVAKICNNMLLGILMAGTAEALNLGVAHGLDPAVLSDIMAKSSGRNWTLEVYNPWPGVMDTAPASRNYSGGFGTALMLKDLGLAQQASLSVNAATPLGGLVRQLYQLHAQAGHAGQDFSSIVQLFNGEPDKPAA</sequence>
<keyword evidence="4 6" id="KW-0520">NAD</keyword>
<evidence type="ECO:0000313" key="10">
    <source>
        <dbReference type="Proteomes" id="UP000092713"/>
    </source>
</evidence>
<dbReference type="STRING" id="1747903.ASR47_101512"/>
<dbReference type="InterPro" id="IPR008927">
    <property type="entry name" value="6-PGluconate_DH-like_C_sf"/>
</dbReference>
<accession>A0A1A7C7F9</accession>
<dbReference type="GO" id="GO:0006574">
    <property type="term" value="P:L-valine catabolic process"/>
    <property type="evidence" value="ECO:0007669"/>
    <property type="project" value="UniProtKB-UniPathway"/>
</dbReference>
<comment type="caution">
    <text evidence="9">The sequence shown here is derived from an EMBL/GenBank/DDBJ whole genome shotgun (WGS) entry which is preliminary data.</text>
</comment>
<keyword evidence="3 6" id="KW-0560">Oxidoreductase</keyword>
<dbReference type="InterPro" id="IPR011548">
    <property type="entry name" value="HIBADH"/>
</dbReference>
<feature type="active site" evidence="5">
    <location>
        <position position="171"/>
    </location>
</feature>
<proteinExistence type="inferred from homology"/>
<dbReference type="AlphaFoldDB" id="A0A1A7C7F9"/>
<dbReference type="RefSeq" id="WP_065307023.1">
    <property type="nucleotide sequence ID" value="NZ_LOCQ01000048.1"/>
</dbReference>
<evidence type="ECO:0000256" key="5">
    <source>
        <dbReference type="PIRSR" id="PIRSR000103-1"/>
    </source>
</evidence>
<dbReference type="GO" id="GO:0050661">
    <property type="term" value="F:NADP binding"/>
    <property type="evidence" value="ECO:0007669"/>
    <property type="project" value="InterPro"/>
</dbReference>
<evidence type="ECO:0000256" key="2">
    <source>
        <dbReference type="ARBA" id="ARBA00022456"/>
    </source>
</evidence>
<evidence type="ECO:0000313" key="9">
    <source>
        <dbReference type="EMBL" id="OBV40253.1"/>
    </source>
</evidence>
<feature type="domain" description="3-hydroxyisobutyrate dehydrogenase-like NAD-binding" evidence="8">
    <location>
        <begin position="165"/>
        <end position="291"/>
    </location>
</feature>
<keyword evidence="10" id="KW-1185">Reference proteome</keyword>
<dbReference type="PATRIC" id="fig|1747903.4.peg.3883"/>
<dbReference type="SUPFAM" id="SSF51735">
    <property type="entry name" value="NAD(P)-binding Rossmann-fold domains"/>
    <property type="match status" value="1"/>
</dbReference>
<dbReference type="PROSITE" id="PS00895">
    <property type="entry name" value="3_HYDROXYISOBUT_DH"/>
    <property type="match status" value="1"/>
</dbReference>
<feature type="domain" description="6-phosphogluconate dehydrogenase NADP-binding" evidence="7">
    <location>
        <begin position="4"/>
        <end position="162"/>
    </location>
</feature>
<dbReference type="InterPro" id="IPR013328">
    <property type="entry name" value="6PGD_dom2"/>
</dbReference>
<protein>
    <recommendedName>
        <fullName evidence="6">3-hydroxyisobutyrate dehydrogenase</fullName>
        <shortName evidence="6">HIBADH</shortName>
        <ecNumber evidence="6">1.1.1.31</ecNumber>
    </recommendedName>
</protein>
<dbReference type="EC" id="1.1.1.31" evidence="6"/>
<dbReference type="InterPro" id="IPR015815">
    <property type="entry name" value="HIBADH-related"/>
</dbReference>
<dbReference type="Gene3D" id="3.40.50.720">
    <property type="entry name" value="NAD(P)-binding Rossmann-like Domain"/>
    <property type="match status" value="1"/>
</dbReference>
<comment type="similarity">
    <text evidence="1 6">Belongs to the HIBADH-related family.</text>
</comment>
<dbReference type="InterPro" id="IPR029154">
    <property type="entry name" value="HIBADH-like_NADP-bd"/>
</dbReference>
<dbReference type="FunFam" id="1.10.1040.10:FF:000006">
    <property type="entry name" value="3-hydroxyisobutyrate dehydrogenase"/>
    <property type="match status" value="1"/>
</dbReference>
<evidence type="ECO:0000256" key="3">
    <source>
        <dbReference type="ARBA" id="ARBA00023002"/>
    </source>
</evidence>
<dbReference type="InterPro" id="IPR006115">
    <property type="entry name" value="6PGDH_NADP-bd"/>
</dbReference>
<dbReference type="PANTHER" id="PTHR22981">
    <property type="entry name" value="3-HYDROXYISOBUTYRATE DEHYDROGENASE-RELATED"/>
    <property type="match status" value="1"/>
</dbReference>
<dbReference type="GO" id="GO:0008442">
    <property type="term" value="F:3-hydroxyisobutyrate dehydrogenase activity"/>
    <property type="evidence" value="ECO:0007669"/>
    <property type="project" value="UniProtKB-EC"/>
</dbReference>
<evidence type="ECO:0000256" key="1">
    <source>
        <dbReference type="ARBA" id="ARBA00009080"/>
    </source>
</evidence>
<organism evidence="9 10">
    <name type="scientific">Janthinobacterium psychrotolerans</name>
    <dbReference type="NCBI Taxonomy" id="1747903"/>
    <lineage>
        <taxon>Bacteria</taxon>
        <taxon>Pseudomonadati</taxon>
        <taxon>Pseudomonadota</taxon>
        <taxon>Betaproteobacteria</taxon>
        <taxon>Burkholderiales</taxon>
        <taxon>Oxalobacteraceae</taxon>
        <taxon>Janthinobacterium</taxon>
    </lineage>
</organism>
<dbReference type="EMBL" id="LOCQ01000048">
    <property type="protein sequence ID" value="OBV40253.1"/>
    <property type="molecule type" value="Genomic_DNA"/>
</dbReference>
<comment type="catalytic activity">
    <reaction evidence="6">
        <text>3-hydroxy-2-methylpropanoate + NAD(+) = 2-methyl-3-oxopropanoate + NADH + H(+)</text>
        <dbReference type="Rhea" id="RHEA:17681"/>
        <dbReference type="ChEBI" id="CHEBI:11805"/>
        <dbReference type="ChEBI" id="CHEBI:15378"/>
        <dbReference type="ChEBI" id="CHEBI:57540"/>
        <dbReference type="ChEBI" id="CHEBI:57700"/>
        <dbReference type="ChEBI" id="CHEBI:57945"/>
        <dbReference type="EC" id="1.1.1.31"/>
    </reaction>
</comment>